<dbReference type="Proteomes" id="UP001216907">
    <property type="component" value="Unassembled WGS sequence"/>
</dbReference>
<sequence>MSDRRFSTITIPGLRPRMITAAALALAVAAGGCNKPPAPTILAAPVAPTKPKVVEAASLPTVKFVDVTAESGVAFTHSNGAKGEKLLPETMGSGVAFLDYDGDGDPDLLFVNSCPWPGAAADPAPTQRLYRNDGKGKFEDVTKAAGLDKTFYGQGVAVGDYDGDGDPDVYITAVGRGYLFRNDGGKFEDVSEAANAKGPNAWLSGATFLDVENDGDLDLFVCSYITWTPEIDKVQGFQLTGLGRAYGPPTSFNGSLCVLLRNDGGRFTDVSEASGVQVRTPDLKAPLGKSLGVAPFDVDGDGLVDVAVANDTVQNFFFHNKGGGKFEEIALLSGVAFDQSGSPRGGMGCDWACFMNDDRLGLAIGNFANEMTALYVSDQPASLQFSDLANLYGLGAPTQPPLKFGLFFFDYDNDGRLDLLSANGHLEPDISKVQASESYEQSAQLLWNSGRPGRELYVNVDAASAGPDLFKPMVGRGSAYADVDGDGDLDVVMTANNGPARLLRNDGGNANHWIRVALAGDGKASNREAVGAKVVVKVGGMTCRRQLFPAKSYLSSMELPLTFGLGRADKVDELTITWPSGKTTKLENLAADRMYRVDEVSGLR</sequence>
<dbReference type="PANTHER" id="PTHR16026">
    <property type="entry name" value="CARTILAGE ACIDIC PROTEIN 1"/>
    <property type="match status" value="1"/>
</dbReference>
<name>A0ABT6F570_9BACT</name>
<dbReference type="RefSeq" id="WP_277859036.1">
    <property type="nucleotide sequence ID" value="NZ_JARRAG010000001.1"/>
</dbReference>
<feature type="domain" description="ASPIC/UnbV" evidence="2">
    <location>
        <begin position="529"/>
        <end position="595"/>
    </location>
</feature>
<dbReference type="Pfam" id="PF07593">
    <property type="entry name" value="UnbV_ASPIC"/>
    <property type="match status" value="1"/>
</dbReference>
<accession>A0ABT6F570</accession>
<dbReference type="InterPro" id="IPR011519">
    <property type="entry name" value="UnbV_ASPIC"/>
</dbReference>
<dbReference type="Pfam" id="PF13517">
    <property type="entry name" value="FG-GAP_3"/>
    <property type="match status" value="1"/>
</dbReference>
<gene>
    <name evidence="3" type="ORF">PZE19_02635</name>
</gene>
<proteinExistence type="predicted"/>
<reference evidence="3 4" key="1">
    <citation type="submission" date="2023-03" db="EMBL/GenBank/DDBJ databases">
        <title>Paludisphaera mucosa sp. nov. a novel planctomycete from northern fen.</title>
        <authorList>
            <person name="Ivanova A."/>
        </authorList>
    </citation>
    <scope>NUCLEOTIDE SEQUENCE [LARGE SCALE GENOMIC DNA]</scope>
    <source>
        <strain evidence="3 4">Pla2</strain>
    </source>
</reference>
<comment type="caution">
    <text evidence="3">The sequence shown here is derived from an EMBL/GenBank/DDBJ whole genome shotgun (WGS) entry which is preliminary data.</text>
</comment>
<dbReference type="EMBL" id="JARRAG010000001">
    <property type="protein sequence ID" value="MDG3002672.1"/>
    <property type="molecule type" value="Genomic_DNA"/>
</dbReference>
<dbReference type="PANTHER" id="PTHR16026:SF0">
    <property type="entry name" value="CARTILAGE ACIDIC PROTEIN 1"/>
    <property type="match status" value="1"/>
</dbReference>
<evidence type="ECO:0000313" key="3">
    <source>
        <dbReference type="EMBL" id="MDG3002672.1"/>
    </source>
</evidence>
<keyword evidence="1" id="KW-0732">Signal</keyword>
<dbReference type="SUPFAM" id="SSF69318">
    <property type="entry name" value="Integrin alpha N-terminal domain"/>
    <property type="match status" value="1"/>
</dbReference>
<evidence type="ECO:0000256" key="1">
    <source>
        <dbReference type="ARBA" id="ARBA00022729"/>
    </source>
</evidence>
<evidence type="ECO:0000313" key="4">
    <source>
        <dbReference type="Proteomes" id="UP001216907"/>
    </source>
</evidence>
<protein>
    <submittedName>
        <fullName evidence="3">CRTAC1 family protein</fullName>
    </submittedName>
</protein>
<dbReference type="PROSITE" id="PS51257">
    <property type="entry name" value="PROKAR_LIPOPROTEIN"/>
    <property type="match status" value="1"/>
</dbReference>
<evidence type="ECO:0000259" key="2">
    <source>
        <dbReference type="Pfam" id="PF07593"/>
    </source>
</evidence>
<dbReference type="InterPro" id="IPR027039">
    <property type="entry name" value="Crtac1"/>
</dbReference>
<dbReference type="InterPro" id="IPR013517">
    <property type="entry name" value="FG-GAP"/>
</dbReference>
<dbReference type="InterPro" id="IPR028994">
    <property type="entry name" value="Integrin_alpha_N"/>
</dbReference>
<organism evidence="3 4">
    <name type="scientific">Paludisphaera mucosa</name>
    <dbReference type="NCBI Taxonomy" id="3030827"/>
    <lineage>
        <taxon>Bacteria</taxon>
        <taxon>Pseudomonadati</taxon>
        <taxon>Planctomycetota</taxon>
        <taxon>Planctomycetia</taxon>
        <taxon>Isosphaerales</taxon>
        <taxon>Isosphaeraceae</taxon>
        <taxon>Paludisphaera</taxon>
    </lineage>
</organism>
<dbReference type="Gene3D" id="2.130.10.130">
    <property type="entry name" value="Integrin alpha, N-terminal"/>
    <property type="match status" value="1"/>
</dbReference>
<keyword evidence="4" id="KW-1185">Reference proteome</keyword>